<keyword evidence="3" id="KW-0808">Transferase</keyword>
<dbReference type="Gene3D" id="3.30.360.30">
    <property type="entry name" value="homospermidine synthase like"/>
    <property type="match status" value="1"/>
</dbReference>
<protein>
    <submittedName>
        <fullName evidence="3">Homospermidine synthase</fullName>
        <ecNumber evidence="3">2.5.1.44</ecNumber>
    </submittedName>
</protein>
<dbReference type="GO" id="GO:0047296">
    <property type="term" value="F:homospermidine synthase activity"/>
    <property type="evidence" value="ECO:0007669"/>
    <property type="project" value="UniProtKB-EC"/>
</dbReference>
<dbReference type="Proteomes" id="UP000546642">
    <property type="component" value="Unassembled WGS sequence"/>
</dbReference>
<keyword evidence="4" id="KW-1185">Reference proteome</keyword>
<dbReference type="Pfam" id="PF03435">
    <property type="entry name" value="Sacchrp_dh_NADP"/>
    <property type="match status" value="1"/>
</dbReference>
<evidence type="ECO:0000313" key="3">
    <source>
        <dbReference type="EMBL" id="MBB6174742.1"/>
    </source>
</evidence>
<dbReference type="RefSeq" id="WP_221308234.1">
    <property type="nucleotide sequence ID" value="NZ_JACHDS010000001.1"/>
</dbReference>
<dbReference type="InterPro" id="IPR005097">
    <property type="entry name" value="Sacchrp_dh_NADP-bd"/>
</dbReference>
<dbReference type="AlphaFoldDB" id="A0A7W9YMF4"/>
<reference evidence="3 4" key="1">
    <citation type="submission" date="2020-08" db="EMBL/GenBank/DDBJ databases">
        <title>Sequencing the genomes of 1000 actinobacteria strains.</title>
        <authorList>
            <person name="Klenk H.-P."/>
        </authorList>
    </citation>
    <scope>NUCLEOTIDE SEQUENCE [LARGE SCALE GENOMIC DNA]</scope>
    <source>
        <strain evidence="3 4">DSM 46659</strain>
    </source>
</reference>
<evidence type="ECO:0000259" key="2">
    <source>
        <dbReference type="Pfam" id="PF16653"/>
    </source>
</evidence>
<organism evidence="3 4">
    <name type="scientific">Nocardiopsis mwathae</name>
    <dbReference type="NCBI Taxonomy" id="1472723"/>
    <lineage>
        <taxon>Bacteria</taxon>
        <taxon>Bacillati</taxon>
        <taxon>Actinomycetota</taxon>
        <taxon>Actinomycetes</taxon>
        <taxon>Streptosporangiales</taxon>
        <taxon>Nocardiopsidaceae</taxon>
        <taxon>Nocardiopsis</taxon>
    </lineage>
</organism>
<accession>A0A7W9YMF4</accession>
<comment type="caution">
    <text evidence="3">The sequence shown here is derived from an EMBL/GenBank/DDBJ whole genome shotgun (WGS) entry which is preliminary data.</text>
</comment>
<gene>
    <name evidence="3" type="ORF">HNR23_004802</name>
</gene>
<sequence>MSEAQKTTFGGRVLLLGCGSVSQCLQPLLLRHMDMDFHRLTVLDMADLRAAIPDTLSAGADYVQHTLTPDNLESTLARYVGAGDLLINLTWNIEGTQIVEWCHDNGVLYVDTALESWESAADLLHLRPSERTLYAAHMEMRELRDSWDTPGPTAVIEHGANPGLVSHWTKVALEDITQEILKSNGADAAARLPADRRERLETSLAEGDYARLAMETGVKVIHISERDTQISERPKEVGEFVNTWSVKGLFEEGIGPAELGWGTHELNLPDLAHVHEYGPRNQICLAKPGSSTWVKSWVPLGGPIRGMMIQHGEAFTISDHLTVQEDGVPVYRPTVHYAYLPTDAAIASLHEYEMQGYRLQQRHRIMNDDIVSGRDELGVLLLGHDLNGWWTGSQLSIDETRRLVPHQNATTLQVAASLLGAIAWVIRNPERGLCVPDDLDHHEVLAVADPYLGERVSVPTGWKPTDAANPFAGFDGAAHHDDPWQLRNFLV</sequence>
<dbReference type="EMBL" id="JACHDS010000001">
    <property type="protein sequence ID" value="MBB6174742.1"/>
    <property type="molecule type" value="Genomic_DNA"/>
</dbReference>
<evidence type="ECO:0000313" key="4">
    <source>
        <dbReference type="Proteomes" id="UP000546642"/>
    </source>
</evidence>
<name>A0A7W9YMF4_9ACTN</name>
<dbReference type="EC" id="2.5.1.44" evidence="3"/>
<feature type="domain" description="Saccharopine dehydrogenase NADP binding" evidence="1">
    <location>
        <begin position="13"/>
        <end position="155"/>
    </location>
</feature>
<dbReference type="InterPro" id="IPR032095">
    <property type="entry name" value="Sacchrp_dh-like_C"/>
</dbReference>
<dbReference type="Gene3D" id="3.40.50.720">
    <property type="entry name" value="NAD(P)-binding Rossmann-like Domain"/>
    <property type="match status" value="1"/>
</dbReference>
<proteinExistence type="predicted"/>
<dbReference type="Pfam" id="PF16653">
    <property type="entry name" value="Sacchrp_dh_C"/>
    <property type="match status" value="1"/>
</dbReference>
<dbReference type="InterPro" id="IPR023181">
    <property type="entry name" value="Homospermid_syn-like_C"/>
</dbReference>
<evidence type="ECO:0000259" key="1">
    <source>
        <dbReference type="Pfam" id="PF03435"/>
    </source>
</evidence>
<feature type="domain" description="Saccharopine dehydrogenase-like C-terminal" evidence="2">
    <location>
        <begin position="159"/>
        <end position="454"/>
    </location>
</feature>